<evidence type="ECO:0000313" key="7">
    <source>
        <dbReference type="Proteomes" id="UP000727993"/>
    </source>
</evidence>
<dbReference type="PANTHER" id="PTHR36438">
    <property type="entry name" value="IRON-SULFUR CLUSTER REPAIR PROTEIN YTFE"/>
    <property type="match status" value="1"/>
</dbReference>
<comment type="subcellular location">
    <subcellularLocation>
        <location evidence="1">Cytoplasm</location>
    </subcellularLocation>
</comment>
<dbReference type="NCBIfam" id="TIGR03652">
    <property type="entry name" value="FeS_repair_RIC"/>
    <property type="match status" value="1"/>
</dbReference>
<dbReference type="Proteomes" id="UP000727993">
    <property type="component" value="Unassembled WGS sequence"/>
</dbReference>
<dbReference type="Gene3D" id="1.20.120.520">
    <property type="entry name" value="nmb1532 protein domain like"/>
    <property type="match status" value="1"/>
</dbReference>
<feature type="domain" description="Hemerythrin-like" evidence="5">
    <location>
        <begin position="74"/>
        <end position="220"/>
    </location>
</feature>
<dbReference type="GO" id="GO:0005737">
    <property type="term" value="C:cytoplasm"/>
    <property type="evidence" value="ECO:0007669"/>
    <property type="project" value="UniProtKB-SubCell"/>
</dbReference>
<keyword evidence="4" id="KW-0408">Iron</keyword>
<name>A0A936NA04_9ACTN</name>
<evidence type="ECO:0000256" key="3">
    <source>
        <dbReference type="ARBA" id="ARBA00022723"/>
    </source>
</evidence>
<dbReference type="Pfam" id="PF01814">
    <property type="entry name" value="Hemerythrin"/>
    <property type="match status" value="1"/>
</dbReference>
<evidence type="ECO:0000313" key="6">
    <source>
        <dbReference type="EMBL" id="MBK9295281.1"/>
    </source>
</evidence>
<evidence type="ECO:0000256" key="4">
    <source>
        <dbReference type="ARBA" id="ARBA00023004"/>
    </source>
</evidence>
<gene>
    <name evidence="6" type="primary">ric</name>
    <name evidence="6" type="ORF">IPN02_00065</name>
</gene>
<sequence length="231" mass="25504">MTLGEIVTLKPSLAAELQRRGFDFCCHGDRSLADAATELDLDAQKVAEDLSSIHQDEAPAQWASLGPIDLIDHIESTHHRYLWDELPRLGQLVDKIAMVHGDRHPELAEVQRLFVELRSDFEPHLTSEEQVVFPAMRSLMSSTDAQSGSAVDELPGEVRSLMAEHEVVGGLLEQLREITADYTVPADGCASYTETYRALSALEADTHLHVHKENNVLFPTVEARTSAGARA</sequence>
<dbReference type="GO" id="GO:0046872">
    <property type="term" value="F:metal ion binding"/>
    <property type="evidence" value="ECO:0007669"/>
    <property type="project" value="UniProtKB-KW"/>
</dbReference>
<dbReference type="EMBL" id="JADJZA010000001">
    <property type="protein sequence ID" value="MBK9295281.1"/>
    <property type="molecule type" value="Genomic_DNA"/>
</dbReference>
<proteinExistence type="predicted"/>
<evidence type="ECO:0000259" key="5">
    <source>
        <dbReference type="Pfam" id="PF01814"/>
    </source>
</evidence>
<accession>A0A936NA04</accession>
<comment type="caution">
    <text evidence="6">The sequence shown here is derived from an EMBL/GenBank/DDBJ whole genome shotgun (WGS) entry which is preliminary data.</text>
</comment>
<protein>
    <submittedName>
        <fullName evidence="6">Iron-sulfur cluster repair di-iron protein</fullName>
    </submittedName>
</protein>
<evidence type="ECO:0000256" key="2">
    <source>
        <dbReference type="ARBA" id="ARBA00022490"/>
    </source>
</evidence>
<dbReference type="AlphaFoldDB" id="A0A936NA04"/>
<reference evidence="6 7" key="1">
    <citation type="submission" date="2020-10" db="EMBL/GenBank/DDBJ databases">
        <title>Connecting structure to function with the recovery of over 1000 high-quality activated sludge metagenome-assembled genomes encoding full-length rRNA genes using long-read sequencing.</title>
        <authorList>
            <person name="Singleton C.M."/>
            <person name="Petriglieri F."/>
            <person name="Kristensen J.M."/>
            <person name="Kirkegaard R.H."/>
            <person name="Michaelsen T.Y."/>
            <person name="Andersen M.H."/>
            <person name="Karst S.M."/>
            <person name="Dueholm M.S."/>
            <person name="Nielsen P.H."/>
            <person name="Albertsen M."/>
        </authorList>
    </citation>
    <scope>NUCLEOTIDE SEQUENCE [LARGE SCALE GENOMIC DNA]</scope>
    <source>
        <strain evidence="6">Lyne_18-Q3-R50-59_MAXAC.006</strain>
    </source>
</reference>
<dbReference type="InterPro" id="IPR019903">
    <property type="entry name" value="RIC_family"/>
</dbReference>
<dbReference type="InterPro" id="IPR012312">
    <property type="entry name" value="Hemerythrin-like"/>
</dbReference>
<dbReference type="PANTHER" id="PTHR36438:SF1">
    <property type="entry name" value="IRON-SULFUR CLUSTER REPAIR PROTEIN YTFE"/>
    <property type="match status" value="1"/>
</dbReference>
<organism evidence="6 7">
    <name type="scientific">Candidatus Neomicrothrix subdominans</name>
    <dbReference type="NCBI Taxonomy" id="2954438"/>
    <lineage>
        <taxon>Bacteria</taxon>
        <taxon>Bacillati</taxon>
        <taxon>Actinomycetota</taxon>
        <taxon>Acidimicrobiia</taxon>
        <taxon>Acidimicrobiales</taxon>
        <taxon>Microthrixaceae</taxon>
        <taxon>Candidatus Neomicrothrix</taxon>
    </lineage>
</organism>
<keyword evidence="2" id="KW-0963">Cytoplasm</keyword>
<dbReference type="Pfam" id="PF04405">
    <property type="entry name" value="ScdA_N"/>
    <property type="match status" value="1"/>
</dbReference>
<keyword evidence="3" id="KW-0479">Metal-binding</keyword>
<evidence type="ECO:0000256" key="1">
    <source>
        <dbReference type="ARBA" id="ARBA00004496"/>
    </source>
</evidence>